<keyword evidence="8" id="KW-0493">Microtubule</keyword>
<sequence length="101" mass="11261">MSSASSSPDIFADNPYANNPSLTPAESEVLWEYAKLAQHLRMLKVKTRSLTEQPDALLLERLRQVEKKMGLILTLFKASVWGVINEQNVANSADLTSDSLR</sequence>
<dbReference type="GO" id="GO:0072686">
    <property type="term" value="C:mitotic spindle"/>
    <property type="evidence" value="ECO:0007669"/>
    <property type="project" value="InterPro"/>
</dbReference>
<evidence type="ECO:0000256" key="7">
    <source>
        <dbReference type="ARBA" id="ARBA00022618"/>
    </source>
</evidence>
<dbReference type="Pfam" id="PF08656">
    <property type="entry name" value="DASH_Dad3"/>
    <property type="match status" value="1"/>
</dbReference>
<dbReference type="GO" id="GO:0051010">
    <property type="term" value="F:microtubule plus-end binding"/>
    <property type="evidence" value="ECO:0007669"/>
    <property type="project" value="TreeGrafter"/>
</dbReference>
<protein>
    <recommendedName>
        <fullName evidence="16">DASH complex subunit DAD3</fullName>
    </recommendedName>
    <alternativeName>
        <fullName evidence="17">Outer kinetochore protein DAD3</fullName>
    </alternativeName>
</protein>
<evidence type="ECO:0000256" key="4">
    <source>
        <dbReference type="ARBA" id="ARBA00006277"/>
    </source>
</evidence>
<evidence type="ECO:0000313" key="18">
    <source>
        <dbReference type="EMBL" id="CAK5264783.1"/>
    </source>
</evidence>
<keyword evidence="11" id="KW-0995">Kinetochore</keyword>
<keyword evidence="7" id="KW-0132">Cell division</keyword>
<evidence type="ECO:0000256" key="10">
    <source>
        <dbReference type="ARBA" id="ARBA00022829"/>
    </source>
</evidence>
<comment type="caution">
    <text evidence="18">The sequence shown here is derived from an EMBL/GenBank/DDBJ whole genome shotgun (WGS) entry which is preliminary data.</text>
</comment>
<evidence type="ECO:0000256" key="11">
    <source>
        <dbReference type="ARBA" id="ARBA00022838"/>
    </source>
</evidence>
<evidence type="ECO:0000256" key="6">
    <source>
        <dbReference type="ARBA" id="ARBA00022490"/>
    </source>
</evidence>
<evidence type="ECO:0000256" key="15">
    <source>
        <dbReference type="ARBA" id="ARBA00023328"/>
    </source>
</evidence>
<keyword evidence="15" id="KW-0137">Centromere</keyword>
<evidence type="ECO:0000256" key="17">
    <source>
        <dbReference type="ARBA" id="ARBA00044305"/>
    </source>
</evidence>
<reference evidence="18" key="1">
    <citation type="submission" date="2023-11" db="EMBL/GenBank/DDBJ databases">
        <authorList>
            <person name="De Vega J J."/>
            <person name="De Vega J J."/>
        </authorList>
    </citation>
    <scope>NUCLEOTIDE SEQUENCE</scope>
</reference>
<dbReference type="PANTHER" id="PTHR28017">
    <property type="entry name" value="DASH COMPLEX SUBUNIT DAD3"/>
    <property type="match status" value="1"/>
</dbReference>
<dbReference type="AlphaFoldDB" id="A0AAD2GYH6"/>
<dbReference type="GO" id="GO:0008608">
    <property type="term" value="P:attachment of spindle microtubules to kinetochore"/>
    <property type="evidence" value="ECO:0007669"/>
    <property type="project" value="InterPro"/>
</dbReference>
<gene>
    <name evidence="18" type="ORF">MYCIT1_LOCUS5255</name>
</gene>
<keyword evidence="5" id="KW-0158">Chromosome</keyword>
<keyword evidence="12" id="KW-0206">Cytoskeleton</keyword>
<evidence type="ECO:0000256" key="14">
    <source>
        <dbReference type="ARBA" id="ARBA00023306"/>
    </source>
</evidence>
<proteinExistence type="inferred from homology"/>
<comment type="subcellular location">
    <subcellularLocation>
        <location evidence="3">Chromosome</location>
        <location evidence="3">Centromere</location>
        <location evidence="3">Kinetochore</location>
    </subcellularLocation>
    <subcellularLocation>
        <location evidence="2">Cytoplasm</location>
        <location evidence="2">Cytoskeleton</location>
        <location evidence="2">Spindle</location>
    </subcellularLocation>
    <subcellularLocation>
        <location evidence="1">Nucleus</location>
    </subcellularLocation>
</comment>
<evidence type="ECO:0000256" key="5">
    <source>
        <dbReference type="ARBA" id="ARBA00022454"/>
    </source>
</evidence>
<evidence type="ECO:0000256" key="8">
    <source>
        <dbReference type="ARBA" id="ARBA00022701"/>
    </source>
</evidence>
<evidence type="ECO:0000256" key="1">
    <source>
        <dbReference type="ARBA" id="ARBA00004123"/>
    </source>
</evidence>
<evidence type="ECO:0000313" key="19">
    <source>
        <dbReference type="Proteomes" id="UP001295794"/>
    </source>
</evidence>
<keyword evidence="10" id="KW-0159">Chromosome partition</keyword>
<dbReference type="Proteomes" id="UP001295794">
    <property type="component" value="Unassembled WGS sequence"/>
</dbReference>
<keyword evidence="9" id="KW-0498">Mitosis</keyword>
<keyword evidence="13" id="KW-0539">Nucleus</keyword>
<evidence type="ECO:0000256" key="3">
    <source>
        <dbReference type="ARBA" id="ARBA00004629"/>
    </source>
</evidence>
<dbReference type="GO" id="GO:0042729">
    <property type="term" value="C:DASH complex"/>
    <property type="evidence" value="ECO:0007669"/>
    <property type="project" value="InterPro"/>
</dbReference>
<accession>A0AAD2GYH6</accession>
<dbReference type="InterPro" id="IPR013965">
    <property type="entry name" value="DASH_Dad3"/>
</dbReference>
<evidence type="ECO:0000256" key="16">
    <source>
        <dbReference type="ARBA" id="ARBA00044179"/>
    </source>
</evidence>
<comment type="similarity">
    <text evidence="4">Belongs to the DASH complex DAD3 family.</text>
</comment>
<dbReference type="GO" id="GO:0005874">
    <property type="term" value="C:microtubule"/>
    <property type="evidence" value="ECO:0007669"/>
    <property type="project" value="UniProtKB-KW"/>
</dbReference>
<organism evidence="18 19">
    <name type="scientific">Mycena citricolor</name>
    <dbReference type="NCBI Taxonomy" id="2018698"/>
    <lineage>
        <taxon>Eukaryota</taxon>
        <taxon>Fungi</taxon>
        <taxon>Dikarya</taxon>
        <taxon>Basidiomycota</taxon>
        <taxon>Agaricomycotina</taxon>
        <taxon>Agaricomycetes</taxon>
        <taxon>Agaricomycetidae</taxon>
        <taxon>Agaricales</taxon>
        <taxon>Marasmiineae</taxon>
        <taxon>Mycenaceae</taxon>
        <taxon>Mycena</taxon>
    </lineage>
</organism>
<evidence type="ECO:0000256" key="13">
    <source>
        <dbReference type="ARBA" id="ARBA00023242"/>
    </source>
</evidence>
<keyword evidence="19" id="KW-1185">Reference proteome</keyword>
<dbReference type="PANTHER" id="PTHR28017:SF1">
    <property type="entry name" value="DASH COMPLEX SUBUNIT DAD3"/>
    <property type="match status" value="1"/>
</dbReference>
<dbReference type="GO" id="GO:0051301">
    <property type="term" value="P:cell division"/>
    <property type="evidence" value="ECO:0007669"/>
    <property type="project" value="UniProtKB-KW"/>
</dbReference>
<dbReference type="EMBL" id="CAVNYO010000071">
    <property type="protein sequence ID" value="CAK5264783.1"/>
    <property type="molecule type" value="Genomic_DNA"/>
</dbReference>
<name>A0AAD2GYH6_9AGAR</name>
<keyword evidence="6" id="KW-0963">Cytoplasm</keyword>
<evidence type="ECO:0000256" key="9">
    <source>
        <dbReference type="ARBA" id="ARBA00022776"/>
    </source>
</evidence>
<keyword evidence="14" id="KW-0131">Cell cycle</keyword>
<evidence type="ECO:0000256" key="12">
    <source>
        <dbReference type="ARBA" id="ARBA00023212"/>
    </source>
</evidence>
<evidence type="ECO:0000256" key="2">
    <source>
        <dbReference type="ARBA" id="ARBA00004186"/>
    </source>
</evidence>